<name>M5RF79_9BACT</name>
<dbReference type="PANTHER" id="PTHR30267">
    <property type="entry name" value="PROTEIN KINASE PRKA"/>
    <property type="match status" value="1"/>
</dbReference>
<dbReference type="Proteomes" id="UP000011991">
    <property type="component" value="Unassembled WGS sequence"/>
</dbReference>
<comment type="caution">
    <text evidence="1">The sequence shown here is derived from an EMBL/GenBank/DDBJ whole genome shotgun (WGS) entry which is preliminary data.</text>
</comment>
<evidence type="ECO:0000313" key="1">
    <source>
        <dbReference type="EMBL" id="EMI18128.1"/>
    </source>
</evidence>
<dbReference type="GO" id="GO:0004672">
    <property type="term" value="F:protein kinase activity"/>
    <property type="evidence" value="ECO:0007669"/>
    <property type="project" value="TreeGrafter"/>
</dbReference>
<organism evidence="1 2">
    <name type="scientific">Rhodopirellula maiorica SM1</name>
    <dbReference type="NCBI Taxonomy" id="1265738"/>
    <lineage>
        <taxon>Bacteria</taxon>
        <taxon>Pseudomonadati</taxon>
        <taxon>Planctomycetota</taxon>
        <taxon>Planctomycetia</taxon>
        <taxon>Pirellulales</taxon>
        <taxon>Pirellulaceae</taxon>
        <taxon>Novipirellula</taxon>
    </lineage>
</organism>
<dbReference type="InterPro" id="IPR027417">
    <property type="entry name" value="P-loop_NTPase"/>
</dbReference>
<gene>
    <name evidence="1" type="ORF">RMSM_04943</name>
</gene>
<accession>M5RF79</accession>
<dbReference type="AlphaFoldDB" id="M5RF79"/>
<dbReference type="Gene3D" id="3.40.50.300">
    <property type="entry name" value="P-loop containing nucleotide triphosphate hydrolases"/>
    <property type="match status" value="1"/>
</dbReference>
<reference evidence="1 2" key="1">
    <citation type="journal article" date="2013" name="Mar. Genomics">
        <title>Expression of sulfatases in Rhodopirellula baltica and the diversity of sulfatases in the genus Rhodopirellula.</title>
        <authorList>
            <person name="Wegner C.E."/>
            <person name="Richter-Heitmann T."/>
            <person name="Klindworth A."/>
            <person name="Klockow C."/>
            <person name="Richter M."/>
            <person name="Achstetter T."/>
            <person name="Glockner F.O."/>
            <person name="Harder J."/>
        </authorList>
    </citation>
    <scope>NUCLEOTIDE SEQUENCE [LARGE SCALE GENOMIC DNA]</scope>
    <source>
        <strain evidence="1 2">SM1</strain>
    </source>
</reference>
<dbReference type="EMBL" id="ANOG01000702">
    <property type="protein sequence ID" value="EMI18128.1"/>
    <property type="molecule type" value="Genomic_DNA"/>
</dbReference>
<dbReference type="SUPFAM" id="SSF52540">
    <property type="entry name" value="P-loop containing nucleoside triphosphate hydrolases"/>
    <property type="match status" value="1"/>
</dbReference>
<dbReference type="PANTHER" id="PTHR30267:SF2">
    <property type="entry name" value="PROTEIN PRKA"/>
    <property type="match status" value="1"/>
</dbReference>
<sequence>MNVVSECPHASTLSELRESGWVSKSVKQEMQDNFVRMLESGEPLFPGIVGYEDTVIPEINLALLAGHDMLFLGEKGQAKSRIMRMLTRFLDEWVPYIDHPDLPVHEDPRETHLRGWQTFVPRHAGRPDPHRLVAS</sequence>
<dbReference type="PATRIC" id="fig|1265738.3.peg.4966"/>
<protein>
    <submittedName>
        <fullName evidence="1">Magnesium protoporphyrin chelatase</fullName>
    </submittedName>
</protein>
<keyword evidence="2" id="KW-1185">Reference proteome</keyword>
<evidence type="ECO:0000313" key="2">
    <source>
        <dbReference type="Proteomes" id="UP000011991"/>
    </source>
</evidence>
<proteinExistence type="predicted"/>